<evidence type="ECO:0000313" key="3">
    <source>
        <dbReference type="Proteomes" id="UP000652761"/>
    </source>
</evidence>
<proteinExistence type="predicted"/>
<accession>A0A843TDI5</accession>
<evidence type="ECO:0000313" key="2">
    <source>
        <dbReference type="EMBL" id="MQL70412.1"/>
    </source>
</evidence>
<evidence type="ECO:0000256" key="1">
    <source>
        <dbReference type="SAM" id="MobiDB-lite"/>
    </source>
</evidence>
<dbReference type="Proteomes" id="UP000652761">
    <property type="component" value="Unassembled WGS sequence"/>
</dbReference>
<name>A0A843TDI5_COLES</name>
<organism evidence="2 3">
    <name type="scientific">Colocasia esculenta</name>
    <name type="common">Wild taro</name>
    <name type="synonym">Arum esculentum</name>
    <dbReference type="NCBI Taxonomy" id="4460"/>
    <lineage>
        <taxon>Eukaryota</taxon>
        <taxon>Viridiplantae</taxon>
        <taxon>Streptophyta</taxon>
        <taxon>Embryophyta</taxon>
        <taxon>Tracheophyta</taxon>
        <taxon>Spermatophyta</taxon>
        <taxon>Magnoliopsida</taxon>
        <taxon>Liliopsida</taxon>
        <taxon>Araceae</taxon>
        <taxon>Aroideae</taxon>
        <taxon>Colocasieae</taxon>
        <taxon>Colocasia</taxon>
    </lineage>
</organism>
<feature type="region of interest" description="Disordered" evidence="1">
    <location>
        <begin position="76"/>
        <end position="95"/>
    </location>
</feature>
<dbReference type="AlphaFoldDB" id="A0A843TDI5"/>
<reference evidence="2" key="1">
    <citation type="submission" date="2017-07" db="EMBL/GenBank/DDBJ databases">
        <title>Taro Niue Genome Assembly and Annotation.</title>
        <authorList>
            <person name="Atibalentja N."/>
            <person name="Keating K."/>
            <person name="Fields C.J."/>
        </authorList>
    </citation>
    <scope>NUCLEOTIDE SEQUENCE</scope>
    <source>
        <strain evidence="2">Niue_2</strain>
        <tissue evidence="2">Leaf</tissue>
    </source>
</reference>
<sequence length="95" mass="10560">MEVTSDCKEHKITNGPGYLYPIRVHIQIRLLRSDRSLLEDAKTSSPMAHPRSERRPRVVPAPHGPPEVDIARKTTIKDATTSSPAPDRASFALYG</sequence>
<protein>
    <submittedName>
        <fullName evidence="2">Uncharacterized protein</fullName>
    </submittedName>
</protein>
<keyword evidence="3" id="KW-1185">Reference proteome</keyword>
<dbReference type="EMBL" id="NMUH01000067">
    <property type="protein sequence ID" value="MQL70412.1"/>
    <property type="molecule type" value="Genomic_DNA"/>
</dbReference>
<feature type="region of interest" description="Disordered" evidence="1">
    <location>
        <begin position="39"/>
        <end position="68"/>
    </location>
</feature>
<gene>
    <name evidence="2" type="ORF">Taro_002731</name>
</gene>
<comment type="caution">
    <text evidence="2">The sequence shown here is derived from an EMBL/GenBank/DDBJ whole genome shotgun (WGS) entry which is preliminary data.</text>
</comment>